<protein>
    <submittedName>
        <fullName evidence="1">Uncharacterized protein</fullName>
    </submittedName>
</protein>
<dbReference type="Proteomes" id="UP000681340">
    <property type="component" value="Unassembled WGS sequence"/>
</dbReference>
<name>A0A919SVM6_9ACTN</name>
<accession>A0A919SVM6</accession>
<sequence>MRIVALVEMAAGHAEAGGRYEDEVLALLGRYGGTVERRLRTADGRSEVQILAFESRAGYEAVLTDPHRLALRDALGDTAPTTRVLEVSDVP</sequence>
<dbReference type="AlphaFoldDB" id="A0A919SVM6"/>
<gene>
    <name evidence="1" type="ORF">Aau02nite_87060</name>
</gene>
<evidence type="ECO:0000313" key="2">
    <source>
        <dbReference type="Proteomes" id="UP000681340"/>
    </source>
</evidence>
<proteinExistence type="predicted"/>
<dbReference type="EMBL" id="BOQL01000084">
    <property type="protein sequence ID" value="GIM79710.1"/>
    <property type="molecule type" value="Genomic_DNA"/>
</dbReference>
<comment type="caution">
    <text evidence="1">The sequence shown here is derived from an EMBL/GenBank/DDBJ whole genome shotgun (WGS) entry which is preliminary data.</text>
</comment>
<evidence type="ECO:0000313" key="1">
    <source>
        <dbReference type="EMBL" id="GIM79710.1"/>
    </source>
</evidence>
<reference evidence="1" key="1">
    <citation type="submission" date="2021-03" db="EMBL/GenBank/DDBJ databases">
        <title>Whole genome shotgun sequence of Actinoplanes auranticolor NBRC 12245.</title>
        <authorList>
            <person name="Komaki H."/>
            <person name="Tamura T."/>
        </authorList>
    </citation>
    <scope>NUCLEOTIDE SEQUENCE</scope>
    <source>
        <strain evidence="1">NBRC 12245</strain>
    </source>
</reference>
<keyword evidence="2" id="KW-1185">Reference proteome</keyword>
<organism evidence="1 2">
    <name type="scientific">Actinoplanes auranticolor</name>
    <dbReference type="NCBI Taxonomy" id="47988"/>
    <lineage>
        <taxon>Bacteria</taxon>
        <taxon>Bacillati</taxon>
        <taxon>Actinomycetota</taxon>
        <taxon>Actinomycetes</taxon>
        <taxon>Micromonosporales</taxon>
        <taxon>Micromonosporaceae</taxon>
        <taxon>Actinoplanes</taxon>
    </lineage>
</organism>